<proteinExistence type="predicted"/>
<dbReference type="Pfam" id="PF20209">
    <property type="entry name" value="DUF6570"/>
    <property type="match status" value="1"/>
</dbReference>
<sequence>MRTTIDQLYPDIWLQVFEYFNALELCFSLMHITKQADNVLFNINHRFCSRGLVLDTHVRILPKQLLLHRVISVELHQNNQLDNIQQCLELRSLKLIGHPEWIISILRKISQVNSRLEKLSLVVPGIGLLHNLFASIAPLLSLRRLEIYGDQLEERIINGTSFLKQTKIEHFILHSCSPMSWNDLSSMLPVASTATDYEEQISATVATICADEILVSPLRLLWPNEFVELKHTIDTTAQQYLKQASRSVQHLIPLSSLADGNCLFNSVVSLVPDSGVSAVELRVRTIIELVKNRTYYDNQFSHLVGPFNEAIRRTCNNYSFSELYEVVALGNALRCEVQSVYPYIAYRVEMKIMNAVYTPLDTSVSNNGRLIIFWTNSEGEVTTKGRPGSGGVWSPNHFVPLIRPCETPESPRKTTIKNNKVASIRSPEFSPPPNAIKHRTSFSLTEESLSNLEINDTRRKRQERIIANEQQRKERLAADRLRKRNARENESEEQRQRRRATDRLSKRTAREKESEDQEQLRLVTDRLSKRTARENETNKMWIGDVPLELQQLTIAEEKLISLYRHSSCVIKLQSPFHHHSTAQAALKGNVITFMHNMPNIVTSLPLDVEDLSDTLKIVFIGAHSPDRVQLRKICGVRRQKIRNALIWLKNHNDMYRMIPINEVNIAKLPDDDVPESIWTTLERIENANDGNAERAGFTVDPLTHATAQDSAMNTTTNIFSDLLAITADNKGTSTETERGKKRAAPSLPEGQVKKIMTDHHGCGGRFPNSTSTSVDQLKFVSAAEMAAKACTNVQMMPEISDEELLEMAIKFEKEHPQ</sequence>
<accession>A0A815H8Y8</accession>
<comment type="caution">
    <text evidence="3">The sequence shown here is derived from an EMBL/GenBank/DDBJ whole genome shotgun (WGS) entry which is preliminary data.</text>
</comment>
<evidence type="ECO:0000313" key="3">
    <source>
        <dbReference type="EMBL" id="CAF1348899.1"/>
    </source>
</evidence>
<evidence type="ECO:0000256" key="1">
    <source>
        <dbReference type="SAM" id="MobiDB-lite"/>
    </source>
</evidence>
<feature type="region of interest" description="Disordered" evidence="1">
    <location>
        <begin position="476"/>
        <end position="518"/>
    </location>
</feature>
<reference evidence="3" key="1">
    <citation type="submission" date="2021-02" db="EMBL/GenBank/DDBJ databases">
        <authorList>
            <person name="Nowell W R."/>
        </authorList>
    </citation>
    <scope>NUCLEOTIDE SEQUENCE</scope>
</reference>
<dbReference type="CDD" id="cd22791">
    <property type="entry name" value="OTU_VRTN"/>
    <property type="match status" value="1"/>
</dbReference>
<organism evidence="3 4">
    <name type="scientific">Adineta steineri</name>
    <dbReference type="NCBI Taxonomy" id="433720"/>
    <lineage>
        <taxon>Eukaryota</taxon>
        <taxon>Metazoa</taxon>
        <taxon>Spiralia</taxon>
        <taxon>Gnathifera</taxon>
        <taxon>Rotifera</taxon>
        <taxon>Eurotatoria</taxon>
        <taxon>Bdelloidea</taxon>
        <taxon>Adinetida</taxon>
        <taxon>Adinetidae</taxon>
        <taxon>Adineta</taxon>
    </lineage>
</organism>
<dbReference type="AlphaFoldDB" id="A0A815H8Y8"/>
<protein>
    <recommendedName>
        <fullName evidence="2">DUF6570 domain-containing protein</fullName>
    </recommendedName>
</protein>
<dbReference type="Gene3D" id="3.90.70.80">
    <property type="match status" value="1"/>
</dbReference>
<dbReference type="EMBL" id="CAJNOE010000866">
    <property type="protein sequence ID" value="CAF1348899.1"/>
    <property type="molecule type" value="Genomic_DNA"/>
</dbReference>
<dbReference type="InterPro" id="IPR047273">
    <property type="entry name" value="VRTN_OTU_dom"/>
</dbReference>
<name>A0A815H8Y8_9BILA</name>
<dbReference type="Proteomes" id="UP000663860">
    <property type="component" value="Unassembled WGS sequence"/>
</dbReference>
<evidence type="ECO:0000259" key="2">
    <source>
        <dbReference type="Pfam" id="PF20209"/>
    </source>
</evidence>
<gene>
    <name evidence="3" type="ORF">IZO911_LOCUS36659</name>
</gene>
<feature type="domain" description="DUF6570" evidence="2">
    <location>
        <begin position="537"/>
        <end position="665"/>
    </location>
</feature>
<dbReference type="InterPro" id="IPR046700">
    <property type="entry name" value="DUF6570"/>
</dbReference>
<evidence type="ECO:0000313" key="4">
    <source>
        <dbReference type="Proteomes" id="UP000663860"/>
    </source>
</evidence>
<feature type="region of interest" description="Disordered" evidence="1">
    <location>
        <begin position="403"/>
        <end position="440"/>
    </location>
</feature>
<feature type="compositionally biased region" description="Basic and acidic residues" evidence="1">
    <location>
        <begin position="476"/>
        <end position="513"/>
    </location>
</feature>